<comment type="caution">
    <text evidence="1">The sequence shown here is derived from an EMBL/GenBank/DDBJ whole genome shotgun (WGS) entry which is preliminary data.</text>
</comment>
<sequence length="149" mass="17399">MYPRCGSSGSIQNIHQTPTSSNHNSEDDDDSGDNKVSAISFKERRREAHTQVLQKSIDYIQYLLQQRRRQEDERNALRKDVVALRIMQANYEQIFQGIMDKLYESFESVPTNNFAEFSAGVFNWLEEYCKPQSLRTMVHGVLREQTYTP</sequence>
<organism evidence="1 2">
    <name type="scientific">Choristoneura fumiferana</name>
    <name type="common">Spruce budworm moth</name>
    <name type="synonym">Archips fumiferana</name>
    <dbReference type="NCBI Taxonomy" id="7141"/>
    <lineage>
        <taxon>Eukaryota</taxon>
        <taxon>Metazoa</taxon>
        <taxon>Ecdysozoa</taxon>
        <taxon>Arthropoda</taxon>
        <taxon>Hexapoda</taxon>
        <taxon>Insecta</taxon>
        <taxon>Pterygota</taxon>
        <taxon>Neoptera</taxon>
        <taxon>Endopterygota</taxon>
        <taxon>Lepidoptera</taxon>
        <taxon>Glossata</taxon>
        <taxon>Ditrysia</taxon>
        <taxon>Tortricoidea</taxon>
        <taxon>Tortricidae</taxon>
        <taxon>Tortricinae</taxon>
        <taxon>Choristoneura</taxon>
    </lineage>
</organism>
<evidence type="ECO:0000313" key="2">
    <source>
        <dbReference type="Proteomes" id="UP001064048"/>
    </source>
</evidence>
<dbReference type="Proteomes" id="UP001064048">
    <property type="component" value="Chromosome 4"/>
</dbReference>
<keyword evidence="2" id="KW-1185">Reference proteome</keyword>
<reference evidence="1 2" key="1">
    <citation type="journal article" date="2022" name="Genome Biol. Evol.">
        <title>The Spruce Budworm Genome: Reconstructing the Evolutionary History of Antifreeze Proteins.</title>
        <authorList>
            <person name="Beliveau C."/>
            <person name="Gagne P."/>
            <person name="Picq S."/>
            <person name="Vernygora O."/>
            <person name="Keeling C.I."/>
            <person name="Pinkney K."/>
            <person name="Doucet D."/>
            <person name="Wen F."/>
            <person name="Johnston J.S."/>
            <person name="Maaroufi H."/>
            <person name="Boyle B."/>
            <person name="Laroche J."/>
            <person name="Dewar K."/>
            <person name="Juretic N."/>
            <person name="Blackburn G."/>
            <person name="Nisole A."/>
            <person name="Brunet B."/>
            <person name="Brandao M."/>
            <person name="Lumley L."/>
            <person name="Duan J."/>
            <person name="Quan G."/>
            <person name="Lucarotti C.J."/>
            <person name="Roe A.D."/>
            <person name="Sperling F.A.H."/>
            <person name="Levesque R.C."/>
            <person name="Cusson M."/>
        </authorList>
    </citation>
    <scope>NUCLEOTIDE SEQUENCE [LARGE SCALE GENOMIC DNA]</scope>
    <source>
        <strain evidence="1">Glfc:IPQL:Cfum</strain>
    </source>
</reference>
<protein>
    <submittedName>
        <fullName evidence="1">Uncharacterized protein</fullName>
    </submittedName>
</protein>
<name>A0ACC0JJM3_CHOFU</name>
<dbReference type="EMBL" id="CM046104">
    <property type="protein sequence ID" value="KAI8424335.1"/>
    <property type="molecule type" value="Genomic_DNA"/>
</dbReference>
<proteinExistence type="predicted"/>
<accession>A0ACC0JJM3</accession>
<gene>
    <name evidence="1" type="ORF">MSG28_002878</name>
</gene>
<evidence type="ECO:0000313" key="1">
    <source>
        <dbReference type="EMBL" id="KAI8424335.1"/>
    </source>
</evidence>